<proteinExistence type="predicted"/>
<dbReference type="Ensembl" id="ENSPSTT00000025500.1">
    <property type="protein sequence ID" value="ENSPSTP00000024233.1"/>
    <property type="gene ID" value="ENSPSTG00000017880.1"/>
</dbReference>
<dbReference type="PANTHER" id="PTHR45858:SF4">
    <property type="entry name" value="FERM, ARHGEF AND PLECKSTRIN DOMAIN-CONTAINING PROTEIN 2"/>
    <property type="match status" value="1"/>
</dbReference>
<accession>A0A8C9G3N5</accession>
<dbReference type="Proteomes" id="UP000694428">
    <property type="component" value="Unplaced"/>
</dbReference>
<dbReference type="AlphaFoldDB" id="A0A8C9G3N5"/>
<dbReference type="GO" id="GO:0005085">
    <property type="term" value="F:guanyl-nucleotide exchange factor activity"/>
    <property type="evidence" value="ECO:0007669"/>
    <property type="project" value="TreeGrafter"/>
</dbReference>
<keyword evidence="2" id="KW-1185">Reference proteome</keyword>
<reference evidence="1" key="2">
    <citation type="submission" date="2025-09" db="UniProtKB">
        <authorList>
            <consortium name="Ensembl"/>
        </authorList>
    </citation>
    <scope>IDENTIFICATION</scope>
</reference>
<dbReference type="PANTHER" id="PTHR45858">
    <property type="entry name" value="FERM DOMAIN CONTAINING PROTEIN"/>
    <property type="match status" value="1"/>
</dbReference>
<name>A0A8C9G3N5_PAVCR</name>
<evidence type="ECO:0000313" key="1">
    <source>
        <dbReference type="Ensembl" id="ENSPSTP00000024233.1"/>
    </source>
</evidence>
<organism evidence="1 2">
    <name type="scientific">Pavo cristatus</name>
    <name type="common">Indian peafowl</name>
    <name type="synonym">Blue peafowl</name>
    <dbReference type="NCBI Taxonomy" id="9049"/>
    <lineage>
        <taxon>Eukaryota</taxon>
        <taxon>Metazoa</taxon>
        <taxon>Chordata</taxon>
        <taxon>Craniata</taxon>
        <taxon>Vertebrata</taxon>
        <taxon>Euteleostomi</taxon>
        <taxon>Archelosauria</taxon>
        <taxon>Archosauria</taxon>
        <taxon>Dinosauria</taxon>
        <taxon>Saurischia</taxon>
        <taxon>Theropoda</taxon>
        <taxon>Coelurosauria</taxon>
        <taxon>Aves</taxon>
        <taxon>Neognathae</taxon>
        <taxon>Galloanserae</taxon>
        <taxon>Galliformes</taxon>
        <taxon>Phasianidae</taxon>
        <taxon>Phasianinae</taxon>
        <taxon>Pavo</taxon>
    </lineage>
</organism>
<dbReference type="InterPro" id="IPR051835">
    <property type="entry name" value="RAC1-GEF"/>
</dbReference>
<evidence type="ECO:0000313" key="2">
    <source>
        <dbReference type="Proteomes" id="UP000694428"/>
    </source>
</evidence>
<sequence length="73" mass="8269">LLREKQTPHMGQTPAESDFQVLEIARKLEMYGIRFHLFVLGVSLILISSVSDDKNLACILWSIGYHLGPQITE</sequence>
<protein>
    <submittedName>
        <fullName evidence="1">Uncharacterized protein</fullName>
    </submittedName>
</protein>
<reference evidence="1" key="1">
    <citation type="submission" date="2025-08" db="UniProtKB">
        <authorList>
            <consortium name="Ensembl"/>
        </authorList>
    </citation>
    <scope>IDENTIFICATION</scope>
</reference>